<organism evidence="2">
    <name type="scientific">Caulobacter sp. 73W</name>
    <dbReference type="NCBI Taxonomy" id="3161137"/>
    <lineage>
        <taxon>Bacteria</taxon>
        <taxon>Pseudomonadati</taxon>
        <taxon>Pseudomonadota</taxon>
        <taxon>Alphaproteobacteria</taxon>
        <taxon>Caulobacterales</taxon>
        <taxon>Caulobacteraceae</taxon>
        <taxon>Caulobacter</taxon>
    </lineage>
</organism>
<dbReference type="Gene3D" id="1.50.10.20">
    <property type="match status" value="1"/>
</dbReference>
<dbReference type="EMBL" id="CP158375">
    <property type="protein sequence ID" value="XDO96895.1"/>
    <property type="molecule type" value="Genomic_DNA"/>
</dbReference>
<keyword evidence="1" id="KW-0732">Signal</keyword>
<evidence type="ECO:0000313" key="2">
    <source>
        <dbReference type="EMBL" id="XDO96895.1"/>
    </source>
</evidence>
<dbReference type="RefSeq" id="WP_369059770.1">
    <property type="nucleotide sequence ID" value="NZ_CP158375.1"/>
</dbReference>
<dbReference type="AlphaFoldDB" id="A0AB39KSN3"/>
<proteinExistence type="predicted"/>
<dbReference type="NCBIfam" id="TIGR02474">
    <property type="entry name" value="pec_lyase"/>
    <property type="match status" value="1"/>
</dbReference>
<gene>
    <name evidence="2" type="primary">pelA</name>
    <name evidence="2" type="ORF">ABOZ73_00240</name>
</gene>
<sequence length="383" mass="42117">MRAPVAAAVTAAVLAASAMTTSPAQAQVQHPAAHPPLIPFPSQFQLDVMSKARKVGTSMPTGWWDKMSAKPDAWFASDEARAIGDNIISWQISETGGWPGGDVVTQPFRGEEGQIGWRGHSTSLYRFDQMRFLARVYAATGEERYRRSLDIGLSYVLDAQYPKGSWPYGSHPSVAAHNARYASFNDDAMVKAMIFVREIATDPIYAKVSAGRPAQAKAAFDRGVAYILRAQIVADGKLTAWGAQHDEVTYEPRMGRMFEPPAISANESAAVLLLLMGLDNPSPEVIRAVESGVAWYKASALKGVRIDRPANGDRVVVADPKARPIWARYYEIPTNRPIFAGRDGIVRYSLAPVELERRAGYAWYGDWGDAVIARYQDWAKARI</sequence>
<reference evidence="2" key="1">
    <citation type="submission" date="2024-06" db="EMBL/GenBank/DDBJ databases">
        <title>Caulobacter inopinatus, sp. nov.</title>
        <authorList>
            <person name="Donachie S.P."/>
        </authorList>
    </citation>
    <scope>NUCLEOTIDE SEQUENCE</scope>
    <source>
        <strain evidence="2">73W</strain>
    </source>
</reference>
<protein>
    <submittedName>
        <fullName evidence="2">Pectate lyase</fullName>
        <ecNumber evidence="2">4.2.2.2</ecNumber>
    </submittedName>
</protein>
<dbReference type="EC" id="4.2.2.2" evidence="2"/>
<keyword evidence="2" id="KW-0456">Lyase</keyword>
<dbReference type="Pfam" id="PF09492">
    <property type="entry name" value="Pec_lyase"/>
    <property type="match status" value="1"/>
</dbReference>
<feature type="chain" id="PRO_5044269874" evidence="1">
    <location>
        <begin position="27"/>
        <end position="383"/>
    </location>
</feature>
<name>A0AB39KSN3_9CAUL</name>
<accession>A0AB39KSN3</accession>
<dbReference type="GO" id="GO:0030570">
    <property type="term" value="F:pectate lyase activity"/>
    <property type="evidence" value="ECO:0007669"/>
    <property type="project" value="UniProtKB-EC"/>
</dbReference>
<dbReference type="SUPFAM" id="SSF81853">
    <property type="entry name" value="Family 10 polysaccharide lyase"/>
    <property type="match status" value="1"/>
</dbReference>
<evidence type="ECO:0000256" key="1">
    <source>
        <dbReference type="SAM" id="SignalP"/>
    </source>
</evidence>
<dbReference type="InterPro" id="IPR012669">
    <property type="entry name" value="Pectate_lyase"/>
</dbReference>
<feature type="signal peptide" evidence="1">
    <location>
        <begin position="1"/>
        <end position="26"/>
    </location>
</feature>